<feature type="region of interest" description="Disordered" evidence="1">
    <location>
        <begin position="1"/>
        <end position="33"/>
    </location>
</feature>
<evidence type="ECO:0000313" key="2">
    <source>
        <dbReference type="EMBL" id="QLG01014.1"/>
    </source>
</evidence>
<dbReference type="EMBL" id="MN821368">
    <property type="protein sequence ID" value="QLG01014.1"/>
    <property type="molecule type" value="Genomic_DNA"/>
</dbReference>
<keyword evidence="2" id="KW-0614">Plasmid</keyword>
<name>A0A7D5FZU1_ENTCL</name>
<organism evidence="2">
    <name type="scientific">Enterobacter cloacae</name>
    <dbReference type="NCBI Taxonomy" id="550"/>
    <lineage>
        <taxon>Bacteria</taxon>
        <taxon>Pseudomonadati</taxon>
        <taxon>Pseudomonadota</taxon>
        <taxon>Gammaproteobacteria</taxon>
        <taxon>Enterobacterales</taxon>
        <taxon>Enterobacteriaceae</taxon>
        <taxon>Enterobacter</taxon>
        <taxon>Enterobacter cloacae complex</taxon>
    </lineage>
</organism>
<dbReference type="AlphaFoldDB" id="A0A7D5FZU1"/>
<reference evidence="2" key="1">
    <citation type="submission" date="2019-12" db="EMBL/GenBank/DDBJ databases">
        <authorList>
            <person name="Zhou D."/>
        </authorList>
    </citation>
    <scope>NUCLEOTIDE SEQUENCE</scope>
    <source>
        <strain evidence="2">N1863</strain>
        <plasmid evidence="2">pN1863-FIIK</plasmid>
    </source>
</reference>
<feature type="compositionally biased region" description="Polar residues" evidence="1">
    <location>
        <begin position="1"/>
        <end position="10"/>
    </location>
</feature>
<evidence type="ECO:0000256" key="1">
    <source>
        <dbReference type="SAM" id="MobiDB-lite"/>
    </source>
</evidence>
<accession>A0A7D5FZU1</accession>
<proteinExistence type="predicted"/>
<protein>
    <submittedName>
        <fullName evidence="2">Uncharacterized protein</fullName>
    </submittedName>
</protein>
<geneLocation type="plasmid" evidence="2">
    <name>pN1863-FIIK</name>
</geneLocation>
<sequence length="87" mass="9031">MICSIFTSDPISGGSGSSGTAPARSGAETQDVPRRQLSSNLYIVLSSCPVTGRSAPVKGGVVIPWAWYTSGNFVKREKSDPDGTAVL</sequence>